<name>A0ABU1EQ89_9FLAO</name>
<sequence>MNFEGHGRLSTGEESPFWMHTNYRGRLDEKTHLSGILTYKANIDLAGDNEAEFGLGGFFKDGYEDGFNLDEAYFSFSTPKIGVVIGKKQRPDLFQGLSASNQSILWSLNASPLPGIRFFSRDPLFINGEHGIGFKASLEEYLLTDDRYIENTRVHHKSAHIVYRSKTNFEISLGFQHFVQWAGYSEEFGELPGSIKDYTRIFTGMASENDVGNGQEVNALGNQIGSYELNLKTKIRDVDFQFLYNHIFEDASGLKAGNLPDGRYAIYFEDNRDSFWGNSWFKAFMYEFYYTKNQSRRRKSSEVDGADNYFNNNLYRSGWTFRNQVIGLPFILLNEESRFRIGTNILTVHHLGIKGLAFDKLPYRFLLSYRKNYGVKDSFFPNTREVFSSLIEVELIDSAYKLKAQIGADIKSYEDSNFGIGINFSKNIF</sequence>
<accession>A0ABU1EQ89</accession>
<proteinExistence type="predicted"/>
<dbReference type="InterPro" id="IPR038636">
    <property type="entry name" value="Wzi_sf"/>
</dbReference>
<evidence type="ECO:0000313" key="1">
    <source>
        <dbReference type="EMBL" id="MDR5590557.1"/>
    </source>
</evidence>
<organism evidence="1 2">
    <name type="scientific">Christiangramia sediminicola</name>
    <dbReference type="NCBI Taxonomy" id="3073267"/>
    <lineage>
        <taxon>Bacteria</taxon>
        <taxon>Pseudomonadati</taxon>
        <taxon>Bacteroidota</taxon>
        <taxon>Flavobacteriia</taxon>
        <taxon>Flavobacteriales</taxon>
        <taxon>Flavobacteriaceae</taxon>
        <taxon>Christiangramia</taxon>
    </lineage>
</organism>
<dbReference type="Proteomes" id="UP001257234">
    <property type="component" value="Unassembled WGS sequence"/>
</dbReference>
<protein>
    <submittedName>
        <fullName evidence="1">Capsule assembly Wzi family protein</fullName>
    </submittedName>
</protein>
<evidence type="ECO:0000313" key="2">
    <source>
        <dbReference type="Proteomes" id="UP001257234"/>
    </source>
</evidence>
<dbReference type="Gene3D" id="2.40.160.130">
    <property type="entry name" value="Capsule assembly protein Wzi"/>
    <property type="match status" value="1"/>
</dbReference>
<dbReference type="RefSeq" id="WP_309561433.1">
    <property type="nucleotide sequence ID" value="NZ_JAVJIU010000003.1"/>
</dbReference>
<gene>
    <name evidence="1" type="ORF">RE431_07895</name>
</gene>
<keyword evidence="2" id="KW-1185">Reference proteome</keyword>
<reference evidence="2" key="1">
    <citation type="submission" date="2023-07" db="EMBL/GenBank/DDBJ databases">
        <title>Christiangramia sp. SM2212., a novel bacterium of the family Flavobacteriaceae isolated from the sea sediment.</title>
        <authorList>
            <person name="Wang J."/>
            <person name="Zhang X."/>
        </authorList>
    </citation>
    <scope>NUCLEOTIDE SEQUENCE [LARGE SCALE GENOMIC DNA]</scope>
    <source>
        <strain evidence="2">SM2212</strain>
    </source>
</reference>
<comment type="caution">
    <text evidence="1">The sequence shown here is derived from an EMBL/GenBank/DDBJ whole genome shotgun (WGS) entry which is preliminary data.</text>
</comment>
<dbReference type="EMBL" id="JAVJIU010000003">
    <property type="protein sequence ID" value="MDR5590557.1"/>
    <property type="molecule type" value="Genomic_DNA"/>
</dbReference>